<dbReference type="OrthoDB" id="6612291at2759"/>
<name>A0A0U9HLR5_KLENI</name>
<dbReference type="SUPFAM" id="SSF103473">
    <property type="entry name" value="MFS general substrate transporter"/>
    <property type="match status" value="1"/>
</dbReference>
<feature type="transmembrane region" description="Helical" evidence="1">
    <location>
        <begin position="420"/>
        <end position="446"/>
    </location>
</feature>
<reference evidence="2 3" key="1">
    <citation type="journal article" date="2014" name="Nat. Commun.">
        <title>Klebsormidium flaccidum genome reveals primary factors for plant terrestrial adaptation.</title>
        <authorList>
            <person name="Hori K."/>
            <person name="Maruyama F."/>
            <person name="Fujisawa T."/>
            <person name="Togashi T."/>
            <person name="Yamamoto N."/>
            <person name="Seo M."/>
            <person name="Sato S."/>
            <person name="Yamada T."/>
            <person name="Mori H."/>
            <person name="Tajima N."/>
            <person name="Moriyama T."/>
            <person name="Ikeuchi M."/>
            <person name="Watanabe M."/>
            <person name="Wada H."/>
            <person name="Kobayashi K."/>
            <person name="Saito M."/>
            <person name="Masuda T."/>
            <person name="Sasaki-Sekimoto Y."/>
            <person name="Mashiguchi K."/>
            <person name="Awai K."/>
            <person name="Shimojima M."/>
            <person name="Masuda S."/>
            <person name="Iwai M."/>
            <person name="Nobusawa T."/>
            <person name="Narise T."/>
            <person name="Kondo S."/>
            <person name="Saito H."/>
            <person name="Sato R."/>
            <person name="Murakawa M."/>
            <person name="Ihara Y."/>
            <person name="Oshima-Yamada Y."/>
            <person name="Ohtaka K."/>
            <person name="Satoh M."/>
            <person name="Sonobe K."/>
            <person name="Ishii M."/>
            <person name="Ohtani R."/>
            <person name="Kanamori-Sato M."/>
            <person name="Honoki R."/>
            <person name="Miyazaki D."/>
            <person name="Mochizuki H."/>
            <person name="Umetsu J."/>
            <person name="Higashi K."/>
            <person name="Shibata D."/>
            <person name="Kamiya Y."/>
            <person name="Sato N."/>
            <person name="Nakamura Y."/>
            <person name="Tabata S."/>
            <person name="Ida S."/>
            <person name="Kurokawa K."/>
            <person name="Ohta H."/>
        </authorList>
    </citation>
    <scope>NUCLEOTIDE SEQUENCE [LARGE SCALE GENOMIC DNA]</scope>
    <source>
        <strain evidence="2 3">NIES-2285</strain>
    </source>
</reference>
<feature type="transmembrane region" description="Helical" evidence="1">
    <location>
        <begin position="396"/>
        <end position="414"/>
    </location>
</feature>
<organism evidence="2 3">
    <name type="scientific">Klebsormidium nitens</name>
    <name type="common">Green alga</name>
    <name type="synonym">Ulothrix nitens</name>
    <dbReference type="NCBI Taxonomy" id="105231"/>
    <lineage>
        <taxon>Eukaryota</taxon>
        <taxon>Viridiplantae</taxon>
        <taxon>Streptophyta</taxon>
        <taxon>Klebsormidiophyceae</taxon>
        <taxon>Klebsormidiales</taxon>
        <taxon>Klebsormidiaceae</taxon>
        <taxon>Klebsormidium</taxon>
    </lineage>
</organism>
<keyword evidence="3" id="KW-1185">Reference proteome</keyword>
<feature type="transmembrane region" description="Helical" evidence="1">
    <location>
        <begin position="369"/>
        <end position="389"/>
    </location>
</feature>
<dbReference type="PANTHER" id="PTHR23534">
    <property type="entry name" value="MFS PERMEASE"/>
    <property type="match status" value="1"/>
</dbReference>
<protein>
    <submittedName>
        <fullName evidence="2">Major facilitator superfamily protein</fullName>
    </submittedName>
</protein>
<evidence type="ECO:0000313" key="3">
    <source>
        <dbReference type="Proteomes" id="UP000054558"/>
    </source>
</evidence>
<accession>A0A0U9HLR5</accession>
<feature type="transmembrane region" description="Helical" evidence="1">
    <location>
        <begin position="273"/>
        <end position="296"/>
    </location>
</feature>
<feature type="transmembrane region" description="Helical" evidence="1">
    <location>
        <begin position="199"/>
        <end position="219"/>
    </location>
</feature>
<feature type="transmembrane region" description="Helical" evidence="1">
    <location>
        <begin position="143"/>
        <end position="162"/>
    </location>
</feature>
<dbReference type="Proteomes" id="UP000054558">
    <property type="component" value="Unassembled WGS sequence"/>
</dbReference>
<feature type="transmembrane region" description="Helical" evidence="1">
    <location>
        <begin position="231"/>
        <end position="253"/>
    </location>
</feature>
<feature type="transmembrane region" description="Helical" evidence="1">
    <location>
        <begin position="112"/>
        <end position="131"/>
    </location>
</feature>
<dbReference type="OMA" id="QWHIVAM"/>
<sequence length="518" mass="55189">MQRSVAGGKADGSISGIATERAGMIGSKLERRNSSSSLSKGKTAVIMPDADNAASISATAASVGHKADSLREAALSFDGAIAPDPELNKIEEGSILDREPPKTASHMVKNTALCSFCFGMGMSVLFIHVGTTTLAAKEFQSTAAATLPFGLMLVVQTFLSLPVQYAKRRFGQKVLYVLGGLSGVLSGIIDITASVERSFILLCVGAIFAGAANSLVNFLRFEVTQFVHRKYISFAVSAVLGGGVIAGFTGPLVSRFTRHTFSVEFSCTYMLMTVMWLLEVAALCCIDFQSVSLARAHAALHKEDVRPLVKIVRQPPFLVALLAGAISFGIMAGMMVVVPVAMRAVQPGSRRVDTKGPADLVYDFSDTSLISIFHYEAMFLPSFFTGYIIKRMTAEGTMVAGFAFLLAGPAIFYANTSYIVFVFGFVSLGIAWNLAYVGATTLVASFSRAGEKEIVNGFNDMIVFGTTALLSSSASFILRAMNDWHMFSTLYIVIAVPAALVVIVFAVLRLSGRLGCTG</sequence>
<gene>
    <name evidence="2" type="ORF">KFL_000010330</name>
</gene>
<evidence type="ECO:0000313" key="2">
    <source>
        <dbReference type="EMBL" id="GAQ77584.1"/>
    </source>
</evidence>
<keyword evidence="1" id="KW-0472">Membrane</keyword>
<feature type="transmembrane region" description="Helical" evidence="1">
    <location>
        <begin position="317"/>
        <end position="342"/>
    </location>
</feature>
<proteinExistence type="predicted"/>
<dbReference type="PANTHER" id="PTHR23534:SF1">
    <property type="entry name" value="MAJOR FACILITATOR SUPERFAMILY PROTEIN"/>
    <property type="match status" value="1"/>
</dbReference>
<dbReference type="AlphaFoldDB" id="A0A0U9HLR5"/>
<keyword evidence="1" id="KW-1133">Transmembrane helix</keyword>
<keyword evidence="1" id="KW-0812">Transmembrane</keyword>
<evidence type="ECO:0000256" key="1">
    <source>
        <dbReference type="SAM" id="Phobius"/>
    </source>
</evidence>
<feature type="transmembrane region" description="Helical" evidence="1">
    <location>
        <begin position="484"/>
        <end position="508"/>
    </location>
</feature>
<feature type="transmembrane region" description="Helical" evidence="1">
    <location>
        <begin position="458"/>
        <end position="478"/>
    </location>
</feature>
<dbReference type="EMBL" id="DF236950">
    <property type="protein sequence ID" value="GAQ77584.1"/>
    <property type="molecule type" value="Genomic_DNA"/>
</dbReference>
<dbReference type="Gene3D" id="1.20.1250.20">
    <property type="entry name" value="MFS general substrate transporter like domains"/>
    <property type="match status" value="1"/>
</dbReference>
<feature type="transmembrane region" description="Helical" evidence="1">
    <location>
        <begin position="174"/>
        <end position="193"/>
    </location>
</feature>
<dbReference type="InterPro" id="IPR036259">
    <property type="entry name" value="MFS_trans_sf"/>
</dbReference>